<dbReference type="PANTHER" id="PTHR32347">
    <property type="entry name" value="EFFLUX SYSTEM COMPONENT YKNX-RELATED"/>
    <property type="match status" value="1"/>
</dbReference>
<feature type="domain" description="YbhG-like alpha-helical hairpin" evidence="4">
    <location>
        <begin position="77"/>
        <end position="203"/>
    </location>
</feature>
<evidence type="ECO:0000313" key="6">
    <source>
        <dbReference type="EMBL" id="MBM6928945.1"/>
    </source>
</evidence>
<keyword evidence="2 3" id="KW-0175">Coiled coil</keyword>
<accession>A0ABS2GSZ6</accession>
<dbReference type="InterPro" id="IPR059052">
    <property type="entry name" value="HH_YbhG-like"/>
</dbReference>
<keyword evidence="7" id="KW-1185">Reference proteome</keyword>
<evidence type="ECO:0000259" key="4">
    <source>
        <dbReference type="Pfam" id="PF25881"/>
    </source>
</evidence>
<comment type="caution">
    <text evidence="6">The sequence shown here is derived from an EMBL/GenBank/DDBJ whole genome shotgun (WGS) entry which is preliminary data.</text>
</comment>
<dbReference type="Gene3D" id="1.10.287.470">
    <property type="entry name" value="Helix hairpin bin"/>
    <property type="match status" value="1"/>
</dbReference>
<dbReference type="Pfam" id="PF25990">
    <property type="entry name" value="Beta-barrel_YknX"/>
    <property type="match status" value="1"/>
</dbReference>
<evidence type="ECO:0000256" key="1">
    <source>
        <dbReference type="ARBA" id="ARBA00004196"/>
    </source>
</evidence>
<dbReference type="RefSeq" id="WP_205050531.1">
    <property type="nucleotide sequence ID" value="NZ_JACJKX010000011.1"/>
</dbReference>
<protein>
    <submittedName>
        <fullName evidence="6">Efflux RND transporter periplasmic adaptor subunit</fullName>
    </submittedName>
</protein>
<evidence type="ECO:0000313" key="7">
    <source>
        <dbReference type="Proteomes" id="UP000777002"/>
    </source>
</evidence>
<sequence length="328" mass="36090">MPRVSKKNLFALAALAVVAAAGYWGYGHYRLNHADLKLYGSIDMRTVDLAFEESARLESMLFEEGAQIKAGDLIAKLDESRHRIARDQAAAQVNVAKAELDLLLAGTRAEEIDVARARLKAAEANLVLSERTCKRYQDMGKASSALVRDQACYAARADRAAKEEAKRTLEMLLAGTRAEEIDVARAAWVQSQTRLADAERALRNCSLYAPSDGVIRARLKEPGDMVGANTPVYEVALMNPLWARVYIDEINLGKISMGQNVELTVDSFPDKVFEASVGFISTVAEFTPKTVQTESLRTNLVYEVRLTVNDPEGLLRLGMPVSARLLSK</sequence>
<dbReference type="Gene3D" id="2.40.50.100">
    <property type="match status" value="1"/>
</dbReference>
<dbReference type="PANTHER" id="PTHR32347:SF29">
    <property type="entry name" value="UPF0194 MEMBRANE PROTEIN YBHG"/>
    <property type="match status" value="1"/>
</dbReference>
<feature type="coiled-coil region" evidence="3">
    <location>
        <begin position="112"/>
        <end position="139"/>
    </location>
</feature>
<dbReference type="InterPro" id="IPR058636">
    <property type="entry name" value="Beta-barrel_YknX"/>
</dbReference>
<gene>
    <name evidence="6" type="ORF">H5985_06665</name>
</gene>
<organism evidence="6 7">
    <name type="scientific">Parasutterella secunda</name>
    <dbReference type="NCBI Taxonomy" id="626947"/>
    <lineage>
        <taxon>Bacteria</taxon>
        <taxon>Pseudomonadati</taxon>
        <taxon>Pseudomonadota</taxon>
        <taxon>Betaproteobacteria</taxon>
        <taxon>Burkholderiales</taxon>
        <taxon>Sutterellaceae</taxon>
        <taxon>Parasutterella</taxon>
    </lineage>
</organism>
<evidence type="ECO:0000259" key="5">
    <source>
        <dbReference type="Pfam" id="PF25990"/>
    </source>
</evidence>
<dbReference type="SUPFAM" id="SSF111369">
    <property type="entry name" value="HlyD-like secretion proteins"/>
    <property type="match status" value="2"/>
</dbReference>
<dbReference type="Pfam" id="PF25881">
    <property type="entry name" value="HH_YBHG"/>
    <property type="match status" value="1"/>
</dbReference>
<evidence type="ECO:0000256" key="2">
    <source>
        <dbReference type="ARBA" id="ARBA00023054"/>
    </source>
</evidence>
<dbReference type="EMBL" id="JACJKX010000011">
    <property type="protein sequence ID" value="MBM6928945.1"/>
    <property type="molecule type" value="Genomic_DNA"/>
</dbReference>
<proteinExistence type="predicted"/>
<dbReference type="InterPro" id="IPR050465">
    <property type="entry name" value="UPF0194_transport"/>
</dbReference>
<reference evidence="6 7" key="1">
    <citation type="journal article" date="2021" name="Sci. Rep.">
        <title>The distribution of antibiotic resistance genes in chicken gut microbiota commensals.</title>
        <authorList>
            <person name="Juricova H."/>
            <person name="Matiasovicova J."/>
            <person name="Kubasova T."/>
            <person name="Cejkova D."/>
            <person name="Rychlik I."/>
        </authorList>
    </citation>
    <scope>NUCLEOTIDE SEQUENCE [LARGE SCALE GENOMIC DNA]</scope>
    <source>
        <strain evidence="6 7">An562</strain>
    </source>
</reference>
<comment type="subcellular location">
    <subcellularLocation>
        <location evidence="1">Cell envelope</location>
    </subcellularLocation>
</comment>
<evidence type="ECO:0000256" key="3">
    <source>
        <dbReference type="SAM" id="Coils"/>
    </source>
</evidence>
<dbReference type="Gene3D" id="2.40.30.170">
    <property type="match status" value="1"/>
</dbReference>
<dbReference type="Proteomes" id="UP000777002">
    <property type="component" value="Unassembled WGS sequence"/>
</dbReference>
<name>A0ABS2GSZ6_9BURK</name>
<feature type="domain" description="YknX-like beta-barrel" evidence="5">
    <location>
        <begin position="247"/>
        <end position="322"/>
    </location>
</feature>